<evidence type="ECO:0000256" key="1">
    <source>
        <dbReference type="SAM" id="Phobius"/>
    </source>
</evidence>
<keyword evidence="1" id="KW-1133">Transmembrane helix</keyword>
<feature type="domain" description="SPOR" evidence="2">
    <location>
        <begin position="289"/>
        <end position="366"/>
    </location>
</feature>
<dbReference type="InterPro" id="IPR036680">
    <property type="entry name" value="SPOR-like_sf"/>
</dbReference>
<sequence length="366" mass="41171">MIELSRHIETLLLENDCVIVPDFGGFVAHYNPATYIEEEHLFLPPARIIGFNPQLKMNDGLLVQSYMSVYGTNFADATRMVDKDVQSLVSCLHENGKAELPNIGEICYTIHGTYNFLPYDNKVTTPELYGLDSFEMKPLAALRKMEARRTSARFPETEVKPTRQKSRNRRTIKLNRAYLSNAAAAVAAIILFFMFSIPVENTEIIQGNYAQLLPTEIFEQMEKQSLVLTPVVTPQSGKRQVMGRQATAENKTTKEIKPIAVREVKVKAVENKKTPVAASQPQKQTEVKVVVKKPYHIIVASMATEKDAQDMAEQLKKEGYQGASAIIGNGKMRVSIESFATQAEAYQSLQVIREKEAYQSAWVLKY</sequence>
<dbReference type="GO" id="GO:0042834">
    <property type="term" value="F:peptidoglycan binding"/>
    <property type="evidence" value="ECO:0007669"/>
    <property type="project" value="InterPro"/>
</dbReference>
<keyword evidence="1" id="KW-0472">Membrane</keyword>
<dbReference type="Pfam" id="PF18174">
    <property type="entry name" value="HU-CCDC81_bac_1"/>
    <property type="match status" value="1"/>
</dbReference>
<proteinExistence type="predicted"/>
<reference evidence="3" key="1">
    <citation type="journal article" date="2021" name="PeerJ">
        <title>Extensive microbial diversity within the chicken gut microbiome revealed by metagenomics and culture.</title>
        <authorList>
            <person name="Gilroy R."/>
            <person name="Ravi A."/>
            <person name="Getino M."/>
            <person name="Pursley I."/>
            <person name="Horton D.L."/>
            <person name="Alikhan N.F."/>
            <person name="Baker D."/>
            <person name="Gharbi K."/>
            <person name="Hall N."/>
            <person name="Watson M."/>
            <person name="Adriaenssens E.M."/>
            <person name="Foster-Nyarko E."/>
            <person name="Jarju S."/>
            <person name="Secka A."/>
            <person name="Antonio M."/>
            <person name="Oren A."/>
            <person name="Chaudhuri R.R."/>
            <person name="La Ragione R."/>
            <person name="Hildebrand F."/>
            <person name="Pallen M.J."/>
        </authorList>
    </citation>
    <scope>NUCLEOTIDE SEQUENCE</scope>
    <source>
        <strain evidence="3">CHK118-2852</strain>
    </source>
</reference>
<evidence type="ECO:0000313" key="4">
    <source>
        <dbReference type="Proteomes" id="UP000824108"/>
    </source>
</evidence>
<dbReference type="SUPFAM" id="SSF110997">
    <property type="entry name" value="Sporulation related repeat"/>
    <property type="match status" value="1"/>
</dbReference>
<comment type="caution">
    <text evidence="3">The sequence shown here is derived from an EMBL/GenBank/DDBJ whole genome shotgun (WGS) entry which is preliminary data.</text>
</comment>
<dbReference type="AlphaFoldDB" id="A0A9D2GYN9"/>
<dbReference type="InterPro" id="IPR040495">
    <property type="entry name" value="HU-CCDC81_bac_1"/>
</dbReference>
<accession>A0A9D2GYN9</accession>
<dbReference type="EMBL" id="DXAV01000049">
    <property type="protein sequence ID" value="HIZ91591.1"/>
    <property type="molecule type" value="Genomic_DNA"/>
</dbReference>
<dbReference type="Pfam" id="PF05036">
    <property type="entry name" value="SPOR"/>
    <property type="match status" value="1"/>
</dbReference>
<dbReference type="InterPro" id="IPR007730">
    <property type="entry name" value="SPOR-like_dom"/>
</dbReference>
<dbReference type="InterPro" id="IPR041268">
    <property type="entry name" value="HU-CCDC81_bac_2"/>
</dbReference>
<dbReference type="Gene3D" id="3.30.70.1070">
    <property type="entry name" value="Sporulation related repeat"/>
    <property type="match status" value="1"/>
</dbReference>
<dbReference type="PROSITE" id="PS51724">
    <property type="entry name" value="SPOR"/>
    <property type="match status" value="1"/>
</dbReference>
<reference evidence="3" key="2">
    <citation type="submission" date="2021-04" db="EMBL/GenBank/DDBJ databases">
        <authorList>
            <person name="Gilroy R."/>
        </authorList>
    </citation>
    <scope>NUCLEOTIDE SEQUENCE</scope>
    <source>
        <strain evidence="3">CHK118-2852</strain>
    </source>
</reference>
<organism evidence="3 4">
    <name type="scientific">Candidatus Bacteroides merdavium</name>
    <dbReference type="NCBI Taxonomy" id="2838472"/>
    <lineage>
        <taxon>Bacteria</taxon>
        <taxon>Pseudomonadati</taxon>
        <taxon>Bacteroidota</taxon>
        <taxon>Bacteroidia</taxon>
        <taxon>Bacteroidales</taxon>
        <taxon>Bacteroidaceae</taxon>
        <taxon>Bacteroides</taxon>
    </lineage>
</organism>
<keyword evidence="1" id="KW-0812">Transmembrane</keyword>
<dbReference type="Proteomes" id="UP000824108">
    <property type="component" value="Unassembled WGS sequence"/>
</dbReference>
<protein>
    <submittedName>
        <fullName evidence="3">SPOR domain-containing protein</fullName>
    </submittedName>
</protein>
<gene>
    <name evidence="3" type="ORF">H9807_05685</name>
</gene>
<dbReference type="Pfam" id="PF18175">
    <property type="entry name" value="HU-CCDC81_bac_2"/>
    <property type="match status" value="1"/>
</dbReference>
<evidence type="ECO:0000313" key="3">
    <source>
        <dbReference type="EMBL" id="HIZ91591.1"/>
    </source>
</evidence>
<evidence type="ECO:0000259" key="2">
    <source>
        <dbReference type="PROSITE" id="PS51724"/>
    </source>
</evidence>
<name>A0A9D2GYN9_9BACE</name>
<feature type="transmembrane region" description="Helical" evidence="1">
    <location>
        <begin position="177"/>
        <end position="197"/>
    </location>
</feature>